<evidence type="ECO:0000256" key="1">
    <source>
        <dbReference type="ARBA" id="ARBA00004651"/>
    </source>
</evidence>
<dbReference type="EMBL" id="BAAARV010000083">
    <property type="protein sequence ID" value="GAA2377569.1"/>
    <property type="molecule type" value="Genomic_DNA"/>
</dbReference>
<dbReference type="Pfam" id="PF13231">
    <property type="entry name" value="PMT_2"/>
    <property type="match status" value="1"/>
</dbReference>
<keyword evidence="4" id="KW-0808">Transferase</keyword>
<evidence type="ECO:0000256" key="2">
    <source>
        <dbReference type="ARBA" id="ARBA00022475"/>
    </source>
</evidence>
<keyword evidence="5 8" id="KW-0812">Transmembrane</keyword>
<evidence type="ECO:0000256" key="5">
    <source>
        <dbReference type="ARBA" id="ARBA00022692"/>
    </source>
</evidence>
<name>A0ABP5UGD8_9ACTN</name>
<dbReference type="Proteomes" id="UP001501444">
    <property type="component" value="Unassembled WGS sequence"/>
</dbReference>
<proteinExistence type="predicted"/>
<evidence type="ECO:0000313" key="11">
    <source>
        <dbReference type="Proteomes" id="UP001501444"/>
    </source>
</evidence>
<evidence type="ECO:0000256" key="8">
    <source>
        <dbReference type="SAM" id="Phobius"/>
    </source>
</evidence>
<protein>
    <submittedName>
        <fullName evidence="10">Glycosyltransferase family 39 protein</fullName>
    </submittedName>
</protein>
<dbReference type="PANTHER" id="PTHR33908:SF11">
    <property type="entry name" value="MEMBRANE PROTEIN"/>
    <property type="match status" value="1"/>
</dbReference>
<evidence type="ECO:0000256" key="7">
    <source>
        <dbReference type="ARBA" id="ARBA00023136"/>
    </source>
</evidence>
<evidence type="ECO:0000313" key="10">
    <source>
        <dbReference type="EMBL" id="GAA2377569.1"/>
    </source>
</evidence>
<gene>
    <name evidence="10" type="ORF">GCM10010170_082650</name>
</gene>
<evidence type="ECO:0000256" key="3">
    <source>
        <dbReference type="ARBA" id="ARBA00022676"/>
    </source>
</evidence>
<sequence length="492" mass="53008">MIERSPLAWKPVGAVAGGAALALLLTIGRYDYHRDELYFRMVGAHPKWGYVDQPPFTPLMVRACIAVFGDTVWAIRIPGLVFLVAAAVLLALIAREAGGGRAAQTLAAAGVLTTFPLTAAHITITAGPDLVMWLLVIWCLMRALLGDLPKYFMWAGLIAGLALYNKHLVILLLATFGAGLLLVGPRRVLASKWLWAGAGIAVVVGLPNLLYQIANDFPQLSMAHALAQNKGDDARITLLPLQLLWLGPFFVPVWVAGIVTLLRRPELRPIRAFAVAYPLMIVLLFVVAGQPYYSFGLLAALFAIGAVPAARWIAGSRARRGLLVGAAVVNCGVAVLTSLPVLPIDVIGKTPIPGINIGIADEIGWPRYVAQVKEVYDALPAEDKANTILFTGNYGEAGALDRYGKPLGLPDVYSGQNELWYLGPPPESVTVVVWVTEGNGPVGNPAFGSCEVKAKLDNGYGVDNEEQTARVFVCRDRKLTWAELWPKAQHFD</sequence>
<reference evidence="11" key="1">
    <citation type="journal article" date="2019" name="Int. J. Syst. Evol. Microbiol.">
        <title>The Global Catalogue of Microorganisms (GCM) 10K type strain sequencing project: providing services to taxonomists for standard genome sequencing and annotation.</title>
        <authorList>
            <consortium name="The Broad Institute Genomics Platform"/>
            <consortium name="The Broad Institute Genome Sequencing Center for Infectious Disease"/>
            <person name="Wu L."/>
            <person name="Ma J."/>
        </authorList>
    </citation>
    <scope>NUCLEOTIDE SEQUENCE [LARGE SCALE GENOMIC DNA]</scope>
    <source>
        <strain evidence="11">JCM 3272</strain>
    </source>
</reference>
<dbReference type="InterPro" id="IPR050297">
    <property type="entry name" value="LipidA_mod_glycosyltrf_83"/>
</dbReference>
<organism evidence="10 11">
    <name type="scientific">Dactylosporangium salmoneum</name>
    <dbReference type="NCBI Taxonomy" id="53361"/>
    <lineage>
        <taxon>Bacteria</taxon>
        <taxon>Bacillati</taxon>
        <taxon>Actinomycetota</taxon>
        <taxon>Actinomycetes</taxon>
        <taxon>Micromonosporales</taxon>
        <taxon>Micromonosporaceae</taxon>
        <taxon>Dactylosporangium</taxon>
    </lineage>
</organism>
<feature type="transmembrane region" description="Helical" evidence="8">
    <location>
        <begin position="243"/>
        <end position="262"/>
    </location>
</feature>
<keyword evidence="3" id="KW-0328">Glycosyltransferase</keyword>
<feature type="transmembrane region" description="Helical" evidence="8">
    <location>
        <begin position="12"/>
        <end position="30"/>
    </location>
</feature>
<evidence type="ECO:0000259" key="9">
    <source>
        <dbReference type="Pfam" id="PF13231"/>
    </source>
</evidence>
<feature type="transmembrane region" description="Helical" evidence="8">
    <location>
        <begin position="321"/>
        <end position="342"/>
    </location>
</feature>
<dbReference type="RefSeq" id="WP_344618111.1">
    <property type="nucleotide sequence ID" value="NZ_BAAARV010000083.1"/>
</dbReference>
<feature type="transmembrane region" description="Helical" evidence="8">
    <location>
        <begin position="73"/>
        <end position="94"/>
    </location>
</feature>
<feature type="transmembrane region" description="Helical" evidence="8">
    <location>
        <begin position="269"/>
        <end position="287"/>
    </location>
</feature>
<keyword evidence="7 8" id="KW-0472">Membrane</keyword>
<accession>A0ABP5UGD8</accession>
<evidence type="ECO:0000256" key="4">
    <source>
        <dbReference type="ARBA" id="ARBA00022679"/>
    </source>
</evidence>
<keyword evidence="11" id="KW-1185">Reference proteome</keyword>
<feature type="transmembrane region" description="Helical" evidence="8">
    <location>
        <begin position="193"/>
        <end position="214"/>
    </location>
</feature>
<feature type="transmembrane region" description="Helical" evidence="8">
    <location>
        <begin position="293"/>
        <end position="314"/>
    </location>
</feature>
<feature type="transmembrane region" description="Helical" evidence="8">
    <location>
        <begin position="151"/>
        <end position="181"/>
    </location>
</feature>
<evidence type="ECO:0000256" key="6">
    <source>
        <dbReference type="ARBA" id="ARBA00022989"/>
    </source>
</evidence>
<feature type="transmembrane region" description="Helical" evidence="8">
    <location>
        <begin position="106"/>
        <end position="124"/>
    </location>
</feature>
<dbReference type="PANTHER" id="PTHR33908">
    <property type="entry name" value="MANNOSYLTRANSFERASE YKCB-RELATED"/>
    <property type="match status" value="1"/>
</dbReference>
<comment type="subcellular location">
    <subcellularLocation>
        <location evidence="1">Cell membrane</location>
        <topology evidence="1">Multi-pass membrane protein</topology>
    </subcellularLocation>
</comment>
<keyword evidence="2" id="KW-1003">Cell membrane</keyword>
<keyword evidence="6 8" id="KW-1133">Transmembrane helix</keyword>
<feature type="domain" description="Glycosyltransferase RgtA/B/C/D-like" evidence="9">
    <location>
        <begin position="52"/>
        <end position="211"/>
    </location>
</feature>
<comment type="caution">
    <text evidence="10">The sequence shown here is derived from an EMBL/GenBank/DDBJ whole genome shotgun (WGS) entry which is preliminary data.</text>
</comment>
<dbReference type="InterPro" id="IPR038731">
    <property type="entry name" value="RgtA/B/C-like"/>
</dbReference>